<evidence type="ECO:0000256" key="10">
    <source>
        <dbReference type="ARBA" id="ARBA00057735"/>
    </source>
</evidence>
<evidence type="ECO:0000256" key="5">
    <source>
        <dbReference type="ARBA" id="ARBA00022727"/>
    </source>
</evidence>
<dbReference type="STRING" id="1794912.AXX12_07550"/>
<dbReference type="PANTHER" id="PTHR10344">
    <property type="entry name" value="THYMIDYLATE KINASE"/>
    <property type="match status" value="1"/>
</dbReference>
<dbReference type="OrthoDB" id="9774907at2"/>
<dbReference type="InterPro" id="IPR018094">
    <property type="entry name" value="Thymidylate_kinase"/>
</dbReference>
<comment type="caution">
    <text evidence="13">The sequence shown here is derived from an EMBL/GenBank/DDBJ whole genome shotgun (WGS) entry which is preliminary data.</text>
</comment>
<evidence type="ECO:0000256" key="11">
    <source>
        <dbReference type="HAMAP-Rule" id="MF_00165"/>
    </source>
</evidence>
<comment type="similarity">
    <text evidence="1 11">Belongs to the thymidylate kinase family.</text>
</comment>
<evidence type="ECO:0000313" key="13">
    <source>
        <dbReference type="EMBL" id="KYZ76285.1"/>
    </source>
</evidence>
<dbReference type="PROSITE" id="PS01331">
    <property type="entry name" value="THYMIDYLATE_KINASE"/>
    <property type="match status" value="1"/>
</dbReference>
<feature type="domain" description="Thymidylate kinase-like" evidence="12">
    <location>
        <begin position="8"/>
        <end position="196"/>
    </location>
</feature>
<dbReference type="SUPFAM" id="SSF52540">
    <property type="entry name" value="P-loop containing nucleoside triphosphate hydrolases"/>
    <property type="match status" value="1"/>
</dbReference>
<proteinExistence type="inferred from homology"/>
<keyword evidence="14" id="KW-1185">Reference proteome</keyword>
<reference evidence="13 14" key="1">
    <citation type="submission" date="2016-02" db="EMBL/GenBank/DDBJ databases">
        <title>Anaerosporomusa subterraneum gen. nov., sp. nov., a spore-forming obligate anaerobe isolated from saprolite.</title>
        <authorList>
            <person name="Choi J.K."/>
            <person name="Shah M."/>
            <person name="Yee N."/>
        </authorList>
    </citation>
    <scope>NUCLEOTIDE SEQUENCE [LARGE SCALE GENOMIC DNA]</scope>
    <source>
        <strain evidence="13 14">RU4</strain>
    </source>
</reference>
<feature type="binding site" evidence="11">
    <location>
        <begin position="10"/>
        <end position="17"/>
    </location>
    <ligand>
        <name>ATP</name>
        <dbReference type="ChEBI" id="CHEBI:30616"/>
    </ligand>
</feature>
<dbReference type="GO" id="GO:0005829">
    <property type="term" value="C:cytosol"/>
    <property type="evidence" value="ECO:0007669"/>
    <property type="project" value="TreeGrafter"/>
</dbReference>
<dbReference type="GO" id="GO:0006235">
    <property type="term" value="P:dTTP biosynthetic process"/>
    <property type="evidence" value="ECO:0007669"/>
    <property type="project" value="UniProtKB-UniRule"/>
</dbReference>
<evidence type="ECO:0000256" key="8">
    <source>
        <dbReference type="ARBA" id="ARBA00022840"/>
    </source>
</evidence>
<dbReference type="InterPro" id="IPR039430">
    <property type="entry name" value="Thymidylate_kin-like_dom"/>
</dbReference>
<keyword evidence="6 11" id="KW-0547">Nucleotide-binding</keyword>
<dbReference type="HAMAP" id="MF_00165">
    <property type="entry name" value="Thymidylate_kinase"/>
    <property type="match status" value="1"/>
</dbReference>
<gene>
    <name evidence="11" type="primary">tmk</name>
    <name evidence="13" type="ORF">AXX12_07550</name>
</gene>
<evidence type="ECO:0000256" key="1">
    <source>
        <dbReference type="ARBA" id="ARBA00009776"/>
    </source>
</evidence>
<organism evidence="13 14">
    <name type="scientific">Anaerosporomusa subterranea</name>
    <dbReference type="NCBI Taxonomy" id="1794912"/>
    <lineage>
        <taxon>Bacteria</taxon>
        <taxon>Bacillati</taxon>
        <taxon>Bacillota</taxon>
        <taxon>Negativicutes</taxon>
        <taxon>Acetonemataceae</taxon>
        <taxon>Anaerosporomusa</taxon>
    </lineage>
</organism>
<dbReference type="GO" id="GO:0004798">
    <property type="term" value="F:dTMP kinase activity"/>
    <property type="evidence" value="ECO:0007669"/>
    <property type="project" value="UniProtKB-UniRule"/>
</dbReference>
<dbReference type="PANTHER" id="PTHR10344:SF4">
    <property type="entry name" value="UMP-CMP KINASE 2, MITOCHONDRIAL"/>
    <property type="match status" value="1"/>
</dbReference>
<dbReference type="InterPro" id="IPR018095">
    <property type="entry name" value="Thymidylate_kin_CS"/>
</dbReference>
<dbReference type="InterPro" id="IPR027417">
    <property type="entry name" value="P-loop_NTPase"/>
</dbReference>
<dbReference type="EC" id="2.7.4.9" evidence="2 11"/>
<name>A0A154BQZ0_ANASB</name>
<evidence type="ECO:0000256" key="3">
    <source>
        <dbReference type="ARBA" id="ARBA00017144"/>
    </source>
</evidence>
<evidence type="ECO:0000256" key="6">
    <source>
        <dbReference type="ARBA" id="ARBA00022741"/>
    </source>
</evidence>
<dbReference type="EMBL" id="LSGP01000017">
    <property type="protein sequence ID" value="KYZ76285.1"/>
    <property type="molecule type" value="Genomic_DNA"/>
</dbReference>
<dbReference type="FunFam" id="3.40.50.300:FF:000225">
    <property type="entry name" value="Thymidylate kinase"/>
    <property type="match status" value="1"/>
</dbReference>
<dbReference type="GO" id="GO:0006227">
    <property type="term" value="P:dUDP biosynthetic process"/>
    <property type="evidence" value="ECO:0007669"/>
    <property type="project" value="TreeGrafter"/>
</dbReference>
<evidence type="ECO:0000256" key="4">
    <source>
        <dbReference type="ARBA" id="ARBA00022679"/>
    </source>
</evidence>
<dbReference type="Gene3D" id="3.40.50.300">
    <property type="entry name" value="P-loop containing nucleotide triphosphate hydrolases"/>
    <property type="match status" value="1"/>
</dbReference>
<sequence length="209" mass="22689">MQGLFISFEGLDGAGKTTQVQLLTDLLISSGHKVTVTREPGGTPLGDKIRTLLLDLANSEMCAETEALLYAAARAQHVAQVIAPALARGEIVITDRYTDSTVVYQGAARTLNKNQLEALNEFAVKGVMPDLTILLDAEVALLQSRLAGRGECDRIEQEDVKFHEAVRQGFLALAARHSRIKVVPALGEQSDVQAAIATVVRQFLKERRI</sequence>
<evidence type="ECO:0000256" key="7">
    <source>
        <dbReference type="ARBA" id="ARBA00022777"/>
    </source>
</evidence>
<comment type="catalytic activity">
    <reaction evidence="9 11">
        <text>dTMP + ATP = dTDP + ADP</text>
        <dbReference type="Rhea" id="RHEA:13517"/>
        <dbReference type="ChEBI" id="CHEBI:30616"/>
        <dbReference type="ChEBI" id="CHEBI:58369"/>
        <dbReference type="ChEBI" id="CHEBI:63528"/>
        <dbReference type="ChEBI" id="CHEBI:456216"/>
        <dbReference type="EC" id="2.7.4.9"/>
    </reaction>
</comment>
<evidence type="ECO:0000256" key="9">
    <source>
        <dbReference type="ARBA" id="ARBA00048743"/>
    </source>
</evidence>
<protein>
    <recommendedName>
        <fullName evidence="3 11">Thymidylate kinase</fullName>
        <ecNumber evidence="2 11">2.7.4.9</ecNumber>
    </recommendedName>
    <alternativeName>
        <fullName evidence="11">dTMP kinase</fullName>
    </alternativeName>
</protein>
<dbReference type="Pfam" id="PF02223">
    <property type="entry name" value="Thymidylate_kin"/>
    <property type="match status" value="1"/>
</dbReference>
<keyword evidence="4 11" id="KW-0808">Transferase</keyword>
<dbReference type="NCBIfam" id="TIGR00041">
    <property type="entry name" value="DTMP_kinase"/>
    <property type="match status" value="1"/>
</dbReference>
<dbReference type="RefSeq" id="WP_066241476.1">
    <property type="nucleotide sequence ID" value="NZ_LSGP01000017.1"/>
</dbReference>
<keyword evidence="5 11" id="KW-0545">Nucleotide biosynthesis</keyword>
<dbReference type="CDD" id="cd01672">
    <property type="entry name" value="TMPK"/>
    <property type="match status" value="1"/>
</dbReference>
<dbReference type="GO" id="GO:0006233">
    <property type="term" value="P:dTDP biosynthetic process"/>
    <property type="evidence" value="ECO:0007669"/>
    <property type="project" value="InterPro"/>
</dbReference>
<dbReference type="GO" id="GO:0005524">
    <property type="term" value="F:ATP binding"/>
    <property type="evidence" value="ECO:0007669"/>
    <property type="project" value="UniProtKB-UniRule"/>
</dbReference>
<evidence type="ECO:0000256" key="2">
    <source>
        <dbReference type="ARBA" id="ARBA00012980"/>
    </source>
</evidence>
<evidence type="ECO:0000313" key="14">
    <source>
        <dbReference type="Proteomes" id="UP000076268"/>
    </source>
</evidence>
<accession>A0A154BQZ0</accession>
<comment type="function">
    <text evidence="10 11">Phosphorylation of dTMP to form dTDP in both de novo and salvage pathways of dTTP synthesis.</text>
</comment>
<dbReference type="Proteomes" id="UP000076268">
    <property type="component" value="Unassembled WGS sequence"/>
</dbReference>
<evidence type="ECO:0000259" key="12">
    <source>
        <dbReference type="Pfam" id="PF02223"/>
    </source>
</evidence>
<keyword evidence="8 11" id="KW-0067">ATP-binding</keyword>
<dbReference type="AlphaFoldDB" id="A0A154BQZ0"/>
<keyword evidence="7 11" id="KW-0418">Kinase</keyword>